<dbReference type="STRING" id="1408157.A0A1J7JFC3"/>
<reference evidence="18 19" key="1">
    <citation type="submission" date="2016-10" db="EMBL/GenBank/DDBJ databases">
        <title>Draft genome sequence of Coniochaeta ligniaria NRRL30616, a lignocellulolytic fungus for bioabatement of inhibitors in plant biomass hydrolysates.</title>
        <authorList>
            <consortium name="DOE Joint Genome Institute"/>
            <person name="Jimenez D.J."/>
            <person name="Hector R.E."/>
            <person name="Riley R."/>
            <person name="Sun H."/>
            <person name="Grigoriev I.V."/>
            <person name="Van Elsas J.D."/>
            <person name="Nichols N.N."/>
        </authorList>
    </citation>
    <scope>NUCLEOTIDE SEQUENCE [LARGE SCALE GENOMIC DNA]</scope>
    <source>
        <strain evidence="18 19">NRRL 30616</strain>
    </source>
</reference>
<evidence type="ECO:0000256" key="11">
    <source>
        <dbReference type="ARBA" id="ARBA00022833"/>
    </source>
</evidence>
<proteinExistence type="inferred from homology"/>
<dbReference type="InParanoid" id="A0A1J7JFC3"/>
<keyword evidence="9 15" id="KW-0863">Zinc-finger</keyword>
<evidence type="ECO:0000256" key="2">
    <source>
        <dbReference type="ARBA" id="ARBA00004123"/>
    </source>
</evidence>
<keyword evidence="11 15" id="KW-0862">Zinc</keyword>
<keyword evidence="6 15" id="KW-0808">Transferase</keyword>
<evidence type="ECO:0000256" key="15">
    <source>
        <dbReference type="RuleBase" id="RU368018"/>
    </source>
</evidence>
<comment type="function">
    <text evidence="15">Acts in a DNA repair pathway for removal of UV-induced DNA damage that is distinct from classical nucleotide excision repair and in repair of ionizing radiation damage. Functions in homologous recombination repair of DNA double strand breaks and in recovery of stalled replication forks.</text>
</comment>
<comment type="similarity">
    <text evidence="3 15">Belongs to the NSE1 family.</text>
</comment>
<evidence type="ECO:0000256" key="16">
    <source>
        <dbReference type="SAM" id="MobiDB-lite"/>
    </source>
</evidence>
<evidence type="ECO:0000256" key="12">
    <source>
        <dbReference type="ARBA" id="ARBA00023172"/>
    </source>
</evidence>
<comment type="catalytic activity">
    <reaction evidence="1 15">
        <text>S-ubiquitinyl-[E2 ubiquitin-conjugating enzyme]-L-cysteine + [acceptor protein]-L-lysine = [E2 ubiquitin-conjugating enzyme]-L-cysteine + N(6)-ubiquitinyl-[acceptor protein]-L-lysine.</text>
        <dbReference type="EC" id="2.3.2.27"/>
    </reaction>
</comment>
<keyword evidence="14 15" id="KW-0539">Nucleus</keyword>
<dbReference type="AlphaFoldDB" id="A0A1J7JFC3"/>
<keyword evidence="12 15" id="KW-0233">DNA recombination</keyword>
<dbReference type="GO" id="GO:0005634">
    <property type="term" value="C:nucleus"/>
    <property type="evidence" value="ECO:0007669"/>
    <property type="project" value="UniProtKB-SubCell"/>
</dbReference>
<evidence type="ECO:0000256" key="14">
    <source>
        <dbReference type="ARBA" id="ARBA00023242"/>
    </source>
</evidence>
<keyword evidence="13 15" id="KW-0234">DNA repair</keyword>
<evidence type="ECO:0000256" key="5">
    <source>
        <dbReference type="ARBA" id="ARBA00019422"/>
    </source>
</evidence>
<dbReference type="Proteomes" id="UP000182658">
    <property type="component" value="Unassembled WGS sequence"/>
</dbReference>
<sequence>MDDGVNGNQEELGALPEGYNDTNRAFLQAFMSRGSLSFEEGQSIIAAILSAAQDQNDAVAPESITRDVFNNYVHAAHEILLPLDLDIRSTRHQKTKDRIWALVNVESDLATQLATVHTPDEMAYINRLLDLMFEKFNTPRMEIMAVEENECFKISRPARPPRQSNADEDEAQTQGGDKALKHSEILTLLANLVAEGWLEKSRAGFYSLTPRSLMELKGWLVETYNDNEPEEAGEVWQPIKFCEFCKEIVTVGQRCGEPECLTRIHDICQRSYWESRPDKKCPRCEKEWSEKLYVGERAVTATEAYGRSKRKSNGGRRRSRQEDAEEDNVEEDED</sequence>
<evidence type="ECO:0000256" key="9">
    <source>
        <dbReference type="ARBA" id="ARBA00022771"/>
    </source>
</evidence>
<comment type="subunit">
    <text evidence="15">Component of the Smc5-Smc6 complex.</text>
</comment>
<dbReference type="OrthoDB" id="185455at2759"/>
<dbReference type="Gene3D" id="3.30.40.10">
    <property type="entry name" value="Zinc/RING finger domain, C3HC4 (zinc finger)"/>
    <property type="match status" value="1"/>
</dbReference>
<protein>
    <recommendedName>
        <fullName evidence="5 15">Non-structural maintenance of chromosomes element 1 homolog</fullName>
        <ecNumber evidence="4 15">2.3.2.27</ecNumber>
    </recommendedName>
</protein>
<evidence type="ECO:0000256" key="13">
    <source>
        <dbReference type="ARBA" id="ARBA00023204"/>
    </source>
</evidence>
<dbReference type="Gene3D" id="1.10.10.10">
    <property type="entry name" value="Winged helix-like DNA-binding domain superfamily/Winged helix DNA-binding domain"/>
    <property type="match status" value="1"/>
</dbReference>
<evidence type="ECO:0000259" key="17">
    <source>
        <dbReference type="Pfam" id="PF08746"/>
    </source>
</evidence>
<accession>A0A1J7JFC3</accession>
<dbReference type="PANTHER" id="PTHR20973:SF0">
    <property type="entry name" value="NON-STRUCTURAL MAINTENANCE OF CHROMOSOMES ELEMENT 1 HOMOLOG"/>
    <property type="match status" value="1"/>
</dbReference>
<comment type="subcellular location">
    <subcellularLocation>
        <location evidence="2 15">Nucleus</location>
    </subcellularLocation>
</comment>
<dbReference type="EC" id="2.3.2.27" evidence="4 15"/>
<evidence type="ECO:0000256" key="3">
    <source>
        <dbReference type="ARBA" id="ARBA00010258"/>
    </source>
</evidence>
<evidence type="ECO:0000256" key="7">
    <source>
        <dbReference type="ARBA" id="ARBA00022723"/>
    </source>
</evidence>
<feature type="compositionally biased region" description="Basic residues" evidence="16">
    <location>
        <begin position="307"/>
        <end position="319"/>
    </location>
</feature>
<dbReference type="GO" id="GO:0061630">
    <property type="term" value="F:ubiquitin protein ligase activity"/>
    <property type="evidence" value="ECO:0007669"/>
    <property type="project" value="UniProtKB-EC"/>
</dbReference>
<dbReference type="Pfam" id="PF08746">
    <property type="entry name" value="zf-RING-like"/>
    <property type="match status" value="1"/>
</dbReference>
<dbReference type="InterPro" id="IPR013083">
    <property type="entry name" value="Znf_RING/FYVE/PHD"/>
</dbReference>
<dbReference type="EMBL" id="KV875098">
    <property type="protein sequence ID" value="OIW28400.1"/>
    <property type="molecule type" value="Genomic_DNA"/>
</dbReference>
<dbReference type="CDD" id="cd16493">
    <property type="entry name" value="RING-CH-C4HC3_NSE1"/>
    <property type="match status" value="1"/>
</dbReference>
<keyword evidence="10 15" id="KW-0833">Ubl conjugation pathway</keyword>
<dbReference type="GO" id="GO:0008270">
    <property type="term" value="F:zinc ion binding"/>
    <property type="evidence" value="ECO:0007669"/>
    <property type="project" value="UniProtKB-KW"/>
</dbReference>
<dbReference type="Gene3D" id="3.90.1150.220">
    <property type="match status" value="1"/>
</dbReference>
<evidence type="ECO:0000256" key="8">
    <source>
        <dbReference type="ARBA" id="ARBA00022763"/>
    </source>
</evidence>
<dbReference type="InterPro" id="IPR011513">
    <property type="entry name" value="Nse1"/>
</dbReference>
<feature type="region of interest" description="Disordered" evidence="16">
    <location>
        <begin position="304"/>
        <end position="334"/>
    </location>
</feature>
<feature type="region of interest" description="Disordered" evidence="16">
    <location>
        <begin position="154"/>
        <end position="177"/>
    </location>
</feature>
<feature type="compositionally biased region" description="Acidic residues" evidence="16">
    <location>
        <begin position="323"/>
        <end position="334"/>
    </location>
</feature>
<evidence type="ECO:0000256" key="10">
    <source>
        <dbReference type="ARBA" id="ARBA00022786"/>
    </source>
</evidence>
<keyword evidence="7 15" id="KW-0479">Metal-binding</keyword>
<evidence type="ECO:0000313" key="19">
    <source>
        <dbReference type="Proteomes" id="UP000182658"/>
    </source>
</evidence>
<evidence type="ECO:0000256" key="4">
    <source>
        <dbReference type="ARBA" id="ARBA00012483"/>
    </source>
</evidence>
<dbReference type="PANTHER" id="PTHR20973">
    <property type="entry name" value="NON-SMC ELEMENT 1-RELATED"/>
    <property type="match status" value="1"/>
</dbReference>
<keyword evidence="8 15" id="KW-0227">DNA damage</keyword>
<organism evidence="18 19">
    <name type="scientific">Coniochaeta ligniaria NRRL 30616</name>
    <dbReference type="NCBI Taxonomy" id="1408157"/>
    <lineage>
        <taxon>Eukaryota</taxon>
        <taxon>Fungi</taxon>
        <taxon>Dikarya</taxon>
        <taxon>Ascomycota</taxon>
        <taxon>Pezizomycotina</taxon>
        <taxon>Sordariomycetes</taxon>
        <taxon>Sordariomycetidae</taxon>
        <taxon>Coniochaetales</taxon>
        <taxon>Coniochaetaceae</taxon>
        <taxon>Coniochaeta</taxon>
    </lineage>
</organism>
<name>A0A1J7JFC3_9PEZI</name>
<dbReference type="GO" id="GO:0030915">
    <property type="term" value="C:Smc5-Smc6 complex"/>
    <property type="evidence" value="ECO:0007669"/>
    <property type="project" value="UniProtKB-UniRule"/>
</dbReference>
<dbReference type="GO" id="GO:0000724">
    <property type="term" value="P:double-strand break repair via homologous recombination"/>
    <property type="evidence" value="ECO:0007669"/>
    <property type="project" value="TreeGrafter"/>
</dbReference>
<keyword evidence="19" id="KW-1185">Reference proteome</keyword>
<feature type="domain" description="Non-structural maintenance of chromosomes element 1 RING C4HC3-type" evidence="17">
    <location>
        <begin position="242"/>
        <end position="284"/>
    </location>
</feature>
<dbReference type="InterPro" id="IPR036388">
    <property type="entry name" value="WH-like_DNA-bd_sf"/>
</dbReference>
<evidence type="ECO:0000313" key="18">
    <source>
        <dbReference type="EMBL" id="OIW28400.1"/>
    </source>
</evidence>
<dbReference type="Pfam" id="PF07574">
    <property type="entry name" value="SMC_Nse1"/>
    <property type="match status" value="1"/>
</dbReference>
<dbReference type="InterPro" id="IPR014857">
    <property type="entry name" value="Nse1_RING_C4HC3-type"/>
</dbReference>
<evidence type="ECO:0000256" key="1">
    <source>
        <dbReference type="ARBA" id="ARBA00000900"/>
    </source>
</evidence>
<evidence type="ECO:0000256" key="6">
    <source>
        <dbReference type="ARBA" id="ARBA00022679"/>
    </source>
</evidence>
<gene>
    <name evidence="18" type="ORF">CONLIGDRAFT_578084</name>
</gene>